<reference evidence="1 2" key="1">
    <citation type="journal article" date="2010" name="Stand. Genomic Sci.">
        <title>Complete genome sequence of Haliangium ochraceum type strain (SMP-2).</title>
        <authorList>
            <consortium name="US DOE Joint Genome Institute (JGI-PGF)"/>
            <person name="Ivanova N."/>
            <person name="Daum C."/>
            <person name="Lang E."/>
            <person name="Abt B."/>
            <person name="Kopitz M."/>
            <person name="Saunders E."/>
            <person name="Lapidus A."/>
            <person name="Lucas S."/>
            <person name="Glavina Del Rio T."/>
            <person name="Nolan M."/>
            <person name="Tice H."/>
            <person name="Copeland A."/>
            <person name="Cheng J.F."/>
            <person name="Chen F."/>
            <person name="Bruce D."/>
            <person name="Goodwin L."/>
            <person name="Pitluck S."/>
            <person name="Mavromatis K."/>
            <person name="Pati A."/>
            <person name="Mikhailova N."/>
            <person name="Chen A."/>
            <person name="Palaniappan K."/>
            <person name="Land M."/>
            <person name="Hauser L."/>
            <person name="Chang Y.J."/>
            <person name="Jeffries C.D."/>
            <person name="Detter J.C."/>
            <person name="Brettin T."/>
            <person name="Rohde M."/>
            <person name="Goker M."/>
            <person name="Bristow J."/>
            <person name="Markowitz V."/>
            <person name="Eisen J.A."/>
            <person name="Hugenholtz P."/>
            <person name="Kyrpides N.C."/>
            <person name="Klenk H.P."/>
        </authorList>
    </citation>
    <scope>NUCLEOTIDE SEQUENCE [LARGE SCALE GENOMIC DNA]</scope>
    <source>
        <strain evidence="2">DSM 14365 / CIP 107738 / JCM 11303 / AJ 13395 / SMP-2</strain>
    </source>
</reference>
<dbReference type="Proteomes" id="UP000001880">
    <property type="component" value="Chromosome"/>
</dbReference>
<accession>D0LZ40</accession>
<dbReference type="KEGG" id="hoh:Hoch_1964"/>
<dbReference type="HOGENOM" id="CLU_773321_0_0_7"/>
<sequence>MIERSTVRPVIARPATLDELSLFDLESVRLILHGGSVIDWQRLEFHDHEAVARFLRVNEFDPDSPAEMERLDDLRSDAVDYLIRVFQFDIPYHIAEEASVSDLLLIASGDGKNQRWACVVLKVMHIIHHLAGREAIVRLPIADDQVFHATELKVIQIVEEMRATGYPITEFEWSRKPKDSLITKLLAKRSTQAAKVYDKLRFRLTVRHYEDLMPTLAMLTRQLIPFNYVIPGESVNNLIAFDETVTSHARLSTLRAQLQQSEAHAAAGGAPYNEFSGPNYRIINFVTDLPLRLEAILPKDVHVPPQFGHVVFVLAEFQLADKQTAVRNEQGESSHDRYKARQYEQVRARLTRGGFPER</sequence>
<proteinExistence type="predicted"/>
<evidence type="ECO:0000313" key="2">
    <source>
        <dbReference type="Proteomes" id="UP000001880"/>
    </source>
</evidence>
<keyword evidence="2" id="KW-1185">Reference proteome</keyword>
<dbReference type="NCBIfam" id="TIGR04552">
    <property type="entry name" value="TIGR04552 family protein"/>
    <property type="match status" value="1"/>
</dbReference>
<dbReference type="RefSeq" id="WP_012827118.1">
    <property type="nucleotide sequence ID" value="NC_013440.1"/>
</dbReference>
<evidence type="ECO:0000313" key="1">
    <source>
        <dbReference type="EMBL" id="ACY14510.1"/>
    </source>
</evidence>
<dbReference type="eggNOG" id="ENOG5032ETA">
    <property type="taxonomic scope" value="Bacteria"/>
</dbReference>
<name>D0LZ40_HALO1</name>
<dbReference type="EMBL" id="CP001804">
    <property type="protein sequence ID" value="ACY14510.1"/>
    <property type="molecule type" value="Genomic_DNA"/>
</dbReference>
<dbReference type="AlphaFoldDB" id="D0LZ40"/>
<organism evidence="1 2">
    <name type="scientific">Haliangium ochraceum (strain DSM 14365 / JCM 11303 / SMP-2)</name>
    <dbReference type="NCBI Taxonomy" id="502025"/>
    <lineage>
        <taxon>Bacteria</taxon>
        <taxon>Pseudomonadati</taxon>
        <taxon>Myxococcota</taxon>
        <taxon>Polyangia</taxon>
        <taxon>Haliangiales</taxon>
        <taxon>Kofleriaceae</taxon>
        <taxon>Haliangium</taxon>
    </lineage>
</organism>
<protein>
    <recommendedName>
        <fullName evidence="3">TIGR04552 family protein</fullName>
    </recommendedName>
</protein>
<gene>
    <name evidence="1" type="ordered locus">Hoch_1964</name>
</gene>
<dbReference type="NCBIfam" id="TIGR04562">
    <property type="entry name" value="TIGR04552 family protein"/>
    <property type="match status" value="1"/>
</dbReference>
<dbReference type="InterPro" id="IPR030824">
    <property type="entry name" value="CHP04562"/>
</dbReference>
<evidence type="ECO:0008006" key="3">
    <source>
        <dbReference type="Google" id="ProtNLM"/>
    </source>
</evidence>